<protein>
    <submittedName>
        <fullName evidence="8">Homeodomain-like protein</fullName>
    </submittedName>
</protein>
<gene>
    <name evidence="8" type="ORF">JKP88DRAFT_137951</name>
</gene>
<dbReference type="GO" id="GO:0000978">
    <property type="term" value="F:RNA polymerase II cis-regulatory region sequence-specific DNA binding"/>
    <property type="evidence" value="ECO:0007669"/>
    <property type="project" value="TreeGrafter"/>
</dbReference>
<keyword evidence="8" id="KW-0371">Homeobox</keyword>
<dbReference type="OrthoDB" id="2143914at2759"/>
<dbReference type="InterPro" id="IPR017930">
    <property type="entry name" value="Myb_dom"/>
</dbReference>
<keyword evidence="1" id="KW-0677">Repeat</keyword>
<dbReference type="EMBL" id="JAFCMP010000164">
    <property type="protein sequence ID" value="KAG5184497.1"/>
    <property type="molecule type" value="Genomic_DNA"/>
</dbReference>
<dbReference type="AlphaFoldDB" id="A0A836CG12"/>
<dbReference type="PANTHER" id="PTHR46621:SF1">
    <property type="entry name" value="SNRNA-ACTIVATING PROTEIN COMPLEX SUBUNIT 4"/>
    <property type="match status" value="1"/>
</dbReference>
<evidence type="ECO:0000313" key="9">
    <source>
        <dbReference type="Proteomes" id="UP000664859"/>
    </source>
</evidence>
<dbReference type="GO" id="GO:0042796">
    <property type="term" value="P:snRNA transcription by RNA polymerase III"/>
    <property type="evidence" value="ECO:0007669"/>
    <property type="project" value="TreeGrafter"/>
</dbReference>
<evidence type="ECO:0000256" key="4">
    <source>
        <dbReference type="ARBA" id="ARBA00023163"/>
    </source>
</evidence>
<reference evidence="8" key="1">
    <citation type="submission" date="2021-02" db="EMBL/GenBank/DDBJ databases">
        <title>First Annotated Genome of the Yellow-green Alga Tribonema minus.</title>
        <authorList>
            <person name="Mahan K.M."/>
        </authorList>
    </citation>
    <scope>NUCLEOTIDE SEQUENCE</scope>
    <source>
        <strain evidence="8">UTEX B ZZ1240</strain>
    </source>
</reference>
<sequence>CLQRWKKVLRPGLRKGQWTREEDAKLARLVARGGFKNWGVLASHMASRTSKQCRERWQHHLDPAIKRGAYSAAEDEAIRAGHARLGNRWSQIALDVPGRTENSIKARF</sequence>
<dbReference type="CDD" id="cd00167">
    <property type="entry name" value="SANT"/>
    <property type="match status" value="2"/>
</dbReference>
<dbReference type="Proteomes" id="UP000664859">
    <property type="component" value="Unassembled WGS sequence"/>
</dbReference>
<dbReference type="InterPro" id="IPR009057">
    <property type="entry name" value="Homeodomain-like_sf"/>
</dbReference>
<feature type="domain" description="HTH myb-type" evidence="7">
    <location>
        <begin position="10"/>
        <end position="65"/>
    </location>
</feature>
<dbReference type="Pfam" id="PF13921">
    <property type="entry name" value="Myb_DNA-bind_6"/>
    <property type="match status" value="1"/>
</dbReference>
<evidence type="ECO:0000259" key="6">
    <source>
        <dbReference type="PROSITE" id="PS50090"/>
    </source>
</evidence>
<keyword evidence="3 8" id="KW-0238">DNA-binding</keyword>
<comment type="caution">
    <text evidence="8">The sequence shown here is derived from an EMBL/GenBank/DDBJ whole genome shotgun (WGS) entry which is preliminary data.</text>
</comment>
<proteinExistence type="predicted"/>
<dbReference type="GO" id="GO:0001006">
    <property type="term" value="F:RNA polymerase III type 3 promoter sequence-specific DNA binding"/>
    <property type="evidence" value="ECO:0007669"/>
    <property type="project" value="TreeGrafter"/>
</dbReference>
<evidence type="ECO:0000256" key="3">
    <source>
        <dbReference type="ARBA" id="ARBA00023125"/>
    </source>
</evidence>
<feature type="domain" description="Myb-like" evidence="6">
    <location>
        <begin position="10"/>
        <end position="61"/>
    </location>
</feature>
<dbReference type="PROSITE" id="PS51294">
    <property type="entry name" value="HTH_MYB"/>
    <property type="match status" value="2"/>
</dbReference>
<evidence type="ECO:0000313" key="8">
    <source>
        <dbReference type="EMBL" id="KAG5184497.1"/>
    </source>
</evidence>
<dbReference type="SUPFAM" id="SSF46689">
    <property type="entry name" value="Homeodomain-like"/>
    <property type="match status" value="1"/>
</dbReference>
<evidence type="ECO:0000256" key="2">
    <source>
        <dbReference type="ARBA" id="ARBA00023015"/>
    </source>
</evidence>
<organism evidence="8 9">
    <name type="scientific">Tribonema minus</name>
    <dbReference type="NCBI Taxonomy" id="303371"/>
    <lineage>
        <taxon>Eukaryota</taxon>
        <taxon>Sar</taxon>
        <taxon>Stramenopiles</taxon>
        <taxon>Ochrophyta</taxon>
        <taxon>PX clade</taxon>
        <taxon>Xanthophyceae</taxon>
        <taxon>Tribonematales</taxon>
        <taxon>Tribonemataceae</taxon>
        <taxon>Tribonema</taxon>
    </lineage>
</organism>
<dbReference type="InterPro" id="IPR051575">
    <property type="entry name" value="Myb-like_DNA-bd"/>
</dbReference>
<accession>A0A836CG12</accession>
<dbReference type="GO" id="GO:0042795">
    <property type="term" value="P:snRNA transcription by RNA polymerase II"/>
    <property type="evidence" value="ECO:0007669"/>
    <property type="project" value="TreeGrafter"/>
</dbReference>
<dbReference type="FunFam" id="1.10.10.60:FF:000010">
    <property type="entry name" value="Transcriptional activator Myb isoform A"/>
    <property type="match status" value="1"/>
</dbReference>
<keyword evidence="9" id="KW-1185">Reference proteome</keyword>
<dbReference type="Gene3D" id="1.10.10.60">
    <property type="entry name" value="Homeodomain-like"/>
    <property type="match status" value="2"/>
</dbReference>
<evidence type="ECO:0000259" key="7">
    <source>
        <dbReference type="PROSITE" id="PS51294"/>
    </source>
</evidence>
<evidence type="ECO:0000256" key="1">
    <source>
        <dbReference type="ARBA" id="ARBA00022737"/>
    </source>
</evidence>
<keyword evidence="5" id="KW-0539">Nucleus</keyword>
<feature type="non-terminal residue" evidence="8">
    <location>
        <position position="108"/>
    </location>
</feature>
<feature type="domain" description="HTH myb-type" evidence="7">
    <location>
        <begin position="66"/>
        <end position="108"/>
    </location>
</feature>
<dbReference type="PANTHER" id="PTHR46621">
    <property type="entry name" value="SNRNA-ACTIVATING PROTEIN COMPLEX SUBUNIT 4"/>
    <property type="match status" value="1"/>
</dbReference>
<dbReference type="PROSITE" id="PS50090">
    <property type="entry name" value="MYB_LIKE"/>
    <property type="match status" value="2"/>
</dbReference>
<dbReference type="SMART" id="SM00717">
    <property type="entry name" value="SANT"/>
    <property type="match status" value="2"/>
</dbReference>
<evidence type="ECO:0000256" key="5">
    <source>
        <dbReference type="ARBA" id="ARBA00023242"/>
    </source>
</evidence>
<name>A0A836CG12_9STRA</name>
<feature type="non-terminal residue" evidence="8">
    <location>
        <position position="1"/>
    </location>
</feature>
<keyword evidence="4" id="KW-0804">Transcription</keyword>
<dbReference type="GO" id="GO:0019185">
    <property type="term" value="C:snRNA-activating protein complex"/>
    <property type="evidence" value="ECO:0007669"/>
    <property type="project" value="TreeGrafter"/>
</dbReference>
<dbReference type="InterPro" id="IPR001005">
    <property type="entry name" value="SANT/Myb"/>
</dbReference>
<feature type="domain" description="Myb-like" evidence="6">
    <location>
        <begin position="62"/>
        <end position="108"/>
    </location>
</feature>
<keyword evidence="2" id="KW-0805">Transcription regulation</keyword>